<organism evidence="2 3">
    <name type="scientific">Aspergillus indologenus CBS 114.80</name>
    <dbReference type="NCBI Taxonomy" id="1450541"/>
    <lineage>
        <taxon>Eukaryota</taxon>
        <taxon>Fungi</taxon>
        <taxon>Dikarya</taxon>
        <taxon>Ascomycota</taxon>
        <taxon>Pezizomycotina</taxon>
        <taxon>Eurotiomycetes</taxon>
        <taxon>Eurotiomycetidae</taxon>
        <taxon>Eurotiales</taxon>
        <taxon>Aspergillaceae</taxon>
        <taxon>Aspergillus</taxon>
        <taxon>Aspergillus subgen. Circumdati</taxon>
    </lineage>
</organism>
<keyword evidence="1" id="KW-1133">Transmembrane helix</keyword>
<sequence>MWRHVREFAGEVQGQDGWANPVPCEETTLGISTSVLNVRHWFHSMVPVIQSRVDYQRCGLVVQSHRMKHSFRTRAGQARLGQRGRPVHHTFDNIRVGTMTYDFRWMFRRHTFCRPCWLVSSSSVAYALLMAFWLRGSAVRSH</sequence>
<reference evidence="2 3" key="1">
    <citation type="submission" date="2018-02" db="EMBL/GenBank/DDBJ databases">
        <title>The genomes of Aspergillus section Nigri reveals drivers in fungal speciation.</title>
        <authorList>
            <consortium name="DOE Joint Genome Institute"/>
            <person name="Vesth T.C."/>
            <person name="Nybo J."/>
            <person name="Theobald S."/>
            <person name="Brandl J."/>
            <person name="Frisvad J.C."/>
            <person name="Nielsen K.F."/>
            <person name="Lyhne E.K."/>
            <person name="Kogle M.E."/>
            <person name="Kuo A."/>
            <person name="Riley R."/>
            <person name="Clum A."/>
            <person name="Nolan M."/>
            <person name="Lipzen A."/>
            <person name="Salamov A."/>
            <person name="Henrissat B."/>
            <person name="Wiebenga A."/>
            <person name="De vries R.P."/>
            <person name="Grigoriev I.V."/>
            <person name="Mortensen U.H."/>
            <person name="Andersen M.R."/>
            <person name="Baker S.E."/>
        </authorList>
    </citation>
    <scope>NUCLEOTIDE SEQUENCE [LARGE SCALE GENOMIC DNA]</scope>
    <source>
        <strain evidence="2 3">CBS 114.80</strain>
    </source>
</reference>
<dbReference type="EMBL" id="KZ825554">
    <property type="protein sequence ID" value="PYI28170.1"/>
    <property type="molecule type" value="Genomic_DNA"/>
</dbReference>
<dbReference type="Proteomes" id="UP000248817">
    <property type="component" value="Unassembled WGS sequence"/>
</dbReference>
<keyword evidence="1" id="KW-0472">Membrane</keyword>
<keyword evidence="1" id="KW-0812">Transmembrane</keyword>
<dbReference type="AlphaFoldDB" id="A0A2V5II35"/>
<evidence type="ECO:0000313" key="2">
    <source>
        <dbReference type="EMBL" id="PYI28170.1"/>
    </source>
</evidence>
<name>A0A2V5II35_9EURO</name>
<protein>
    <submittedName>
        <fullName evidence="2">Uncharacterized protein</fullName>
    </submittedName>
</protein>
<evidence type="ECO:0000313" key="3">
    <source>
        <dbReference type="Proteomes" id="UP000248817"/>
    </source>
</evidence>
<proteinExistence type="predicted"/>
<feature type="transmembrane region" description="Helical" evidence="1">
    <location>
        <begin position="116"/>
        <end position="134"/>
    </location>
</feature>
<keyword evidence="3" id="KW-1185">Reference proteome</keyword>
<evidence type="ECO:0000256" key="1">
    <source>
        <dbReference type="SAM" id="Phobius"/>
    </source>
</evidence>
<accession>A0A2V5II35</accession>
<gene>
    <name evidence="2" type="ORF">BP00DRAFT_272172</name>
</gene>